<keyword evidence="6 9" id="KW-0418">Kinase</keyword>
<name>A0A1L8D340_9THEO</name>
<feature type="domain" description="GHMP kinase N-terminal" evidence="10">
    <location>
        <begin position="62"/>
        <end position="140"/>
    </location>
</feature>
<evidence type="ECO:0000256" key="5">
    <source>
        <dbReference type="ARBA" id="ARBA00022741"/>
    </source>
</evidence>
<accession>A0A1L8D340</accession>
<evidence type="ECO:0000256" key="1">
    <source>
        <dbReference type="ARBA" id="ARBA00009684"/>
    </source>
</evidence>
<dbReference type="GO" id="GO:0005524">
    <property type="term" value="F:ATP binding"/>
    <property type="evidence" value="ECO:0007669"/>
    <property type="project" value="UniProtKB-UniRule"/>
</dbReference>
<dbReference type="GO" id="GO:0019288">
    <property type="term" value="P:isopentenyl diphosphate biosynthetic process, methylerythritol 4-phosphate pathway"/>
    <property type="evidence" value="ECO:0007669"/>
    <property type="project" value="UniProtKB-UniRule"/>
</dbReference>
<dbReference type="HAMAP" id="MF_00061">
    <property type="entry name" value="IspE"/>
    <property type="match status" value="1"/>
</dbReference>
<organism evidence="12 13">
    <name type="scientific">Carboxydothermus islandicus</name>
    <dbReference type="NCBI Taxonomy" id="661089"/>
    <lineage>
        <taxon>Bacteria</taxon>
        <taxon>Bacillati</taxon>
        <taxon>Bacillota</taxon>
        <taxon>Clostridia</taxon>
        <taxon>Thermoanaerobacterales</taxon>
        <taxon>Thermoanaerobacteraceae</taxon>
        <taxon>Carboxydothermus</taxon>
    </lineage>
</organism>
<reference evidence="13" key="1">
    <citation type="submission" date="2016-12" db="EMBL/GenBank/DDBJ databases">
        <title>Draft Genome Sequences od Carboxydothermus pertinax and islandicus, Hydrogenogenic Carboxydotrophic Bacteria.</title>
        <authorList>
            <person name="Fukuyama Y."/>
            <person name="Ohmae K."/>
            <person name="Yoneda Y."/>
            <person name="Yoshida T."/>
            <person name="Sako Y."/>
        </authorList>
    </citation>
    <scope>NUCLEOTIDE SEQUENCE [LARGE SCALE GENOMIC DNA]</scope>
    <source>
        <strain evidence="13">SET</strain>
    </source>
</reference>
<comment type="similarity">
    <text evidence="1 9">Belongs to the GHMP kinase family. IspE subfamily.</text>
</comment>
<dbReference type="Pfam" id="PF00288">
    <property type="entry name" value="GHMP_kinases_N"/>
    <property type="match status" value="1"/>
</dbReference>
<keyword evidence="5 9" id="KW-0547">Nucleotide-binding</keyword>
<keyword evidence="7 9" id="KW-0067">ATP-binding</keyword>
<dbReference type="SUPFAM" id="SSF54211">
    <property type="entry name" value="Ribosomal protein S5 domain 2-like"/>
    <property type="match status" value="1"/>
</dbReference>
<dbReference type="Proteomes" id="UP000187338">
    <property type="component" value="Unassembled WGS sequence"/>
</dbReference>
<gene>
    <name evidence="9" type="primary">ispE</name>
    <name evidence="12" type="ORF">ciss_15120</name>
</gene>
<dbReference type="Gene3D" id="3.30.70.890">
    <property type="entry name" value="GHMP kinase, C-terminal domain"/>
    <property type="match status" value="1"/>
</dbReference>
<dbReference type="STRING" id="661089.ciss_15120"/>
<keyword evidence="4 9" id="KW-0808">Transferase</keyword>
<keyword evidence="9" id="KW-0414">Isoprene biosynthesis</keyword>
<dbReference type="Gene3D" id="3.30.230.10">
    <property type="match status" value="1"/>
</dbReference>
<feature type="domain" description="GHMP kinase C-terminal" evidence="11">
    <location>
        <begin position="196"/>
        <end position="268"/>
    </location>
</feature>
<dbReference type="GO" id="GO:0016114">
    <property type="term" value="P:terpenoid biosynthetic process"/>
    <property type="evidence" value="ECO:0007669"/>
    <property type="project" value="UniProtKB-UniRule"/>
</dbReference>
<dbReference type="InterPro" id="IPR013750">
    <property type="entry name" value="GHMP_kinase_C_dom"/>
</dbReference>
<dbReference type="OrthoDB" id="9809438at2"/>
<feature type="active site" evidence="9">
    <location>
        <position position="132"/>
    </location>
</feature>
<evidence type="ECO:0000313" key="12">
    <source>
        <dbReference type="EMBL" id="GAV25579.1"/>
    </source>
</evidence>
<dbReference type="PIRSF" id="PIRSF010376">
    <property type="entry name" value="IspE"/>
    <property type="match status" value="1"/>
</dbReference>
<dbReference type="RefSeq" id="WP_075865726.1">
    <property type="nucleotide sequence ID" value="NZ_BDJL01000049.1"/>
</dbReference>
<dbReference type="PANTHER" id="PTHR43527:SF2">
    <property type="entry name" value="4-DIPHOSPHOCYTIDYL-2-C-METHYL-D-ERYTHRITOL KINASE, CHLOROPLASTIC"/>
    <property type="match status" value="1"/>
</dbReference>
<dbReference type="AlphaFoldDB" id="A0A1L8D340"/>
<comment type="catalytic activity">
    <reaction evidence="9">
        <text>4-CDP-2-C-methyl-D-erythritol + ATP = 4-CDP-2-C-methyl-D-erythritol 2-phosphate + ADP + H(+)</text>
        <dbReference type="Rhea" id="RHEA:18437"/>
        <dbReference type="ChEBI" id="CHEBI:15378"/>
        <dbReference type="ChEBI" id="CHEBI:30616"/>
        <dbReference type="ChEBI" id="CHEBI:57823"/>
        <dbReference type="ChEBI" id="CHEBI:57919"/>
        <dbReference type="ChEBI" id="CHEBI:456216"/>
        <dbReference type="EC" id="2.7.1.148"/>
    </reaction>
</comment>
<sequence>MLIFAPAKINLTLDILGKRPDGYHELWSVMQAITLGDLVEIEPAEEINLRVVGADLPVDSTNIAYKAVLALRAATGKAIGASITIRKKIPLEAGLAGGSADGAAVLFGLNKIYNLNLRKEELSEIGAKISADIPFCLNGGTALVQGIGEKVKKLPPLKKGYFVIYKPPFGISTREAYLRLAGKDLTKAHPDREKILKALAEENLEDLGKFLKNLLEISAWEINPEIYKYKNELLNLKPLGALMSGSGSALFALTENLKKAKEIYYQLTLPGQKFIVRPYAAGPTCLKL</sequence>
<evidence type="ECO:0000256" key="4">
    <source>
        <dbReference type="ARBA" id="ARBA00022679"/>
    </source>
</evidence>
<dbReference type="NCBIfam" id="TIGR00154">
    <property type="entry name" value="ispE"/>
    <property type="match status" value="1"/>
</dbReference>
<comment type="function">
    <text evidence="9">Catalyzes the phosphorylation of the position 2 hydroxy group of 4-diphosphocytidyl-2C-methyl-D-erythritol.</text>
</comment>
<dbReference type="InterPro" id="IPR036554">
    <property type="entry name" value="GHMP_kinase_C_sf"/>
</dbReference>
<comment type="caution">
    <text evidence="12">The sequence shown here is derived from an EMBL/GenBank/DDBJ whole genome shotgun (WGS) entry which is preliminary data.</text>
</comment>
<evidence type="ECO:0000259" key="10">
    <source>
        <dbReference type="Pfam" id="PF00288"/>
    </source>
</evidence>
<dbReference type="InterPro" id="IPR014721">
    <property type="entry name" value="Ribsml_uS5_D2-typ_fold_subgr"/>
</dbReference>
<evidence type="ECO:0000256" key="8">
    <source>
        <dbReference type="ARBA" id="ARBA00032554"/>
    </source>
</evidence>
<evidence type="ECO:0000256" key="3">
    <source>
        <dbReference type="ARBA" id="ARBA00017473"/>
    </source>
</evidence>
<comment type="pathway">
    <text evidence="9">Isoprenoid biosynthesis; isopentenyl diphosphate biosynthesis via DXP pathway; isopentenyl diphosphate from 1-deoxy-D-xylulose 5-phosphate: step 3/6.</text>
</comment>
<dbReference type="InterPro" id="IPR006204">
    <property type="entry name" value="GHMP_kinase_N_dom"/>
</dbReference>
<dbReference type="SUPFAM" id="SSF55060">
    <property type="entry name" value="GHMP Kinase, C-terminal domain"/>
    <property type="match status" value="1"/>
</dbReference>
<proteinExistence type="inferred from homology"/>
<dbReference type="EMBL" id="BDJL01000049">
    <property type="protein sequence ID" value="GAV25579.1"/>
    <property type="molecule type" value="Genomic_DNA"/>
</dbReference>
<evidence type="ECO:0000256" key="9">
    <source>
        <dbReference type="HAMAP-Rule" id="MF_00061"/>
    </source>
</evidence>
<protein>
    <recommendedName>
        <fullName evidence="3 9">4-diphosphocytidyl-2-C-methyl-D-erythritol kinase</fullName>
        <shortName evidence="9">CMK</shortName>
        <ecNumber evidence="2 9">2.7.1.148</ecNumber>
    </recommendedName>
    <alternativeName>
        <fullName evidence="8 9">4-(cytidine-5'-diphospho)-2-C-methyl-D-erythritol kinase</fullName>
    </alternativeName>
</protein>
<dbReference type="Pfam" id="PF08544">
    <property type="entry name" value="GHMP_kinases_C"/>
    <property type="match status" value="1"/>
</dbReference>
<dbReference type="EC" id="2.7.1.148" evidence="2 9"/>
<evidence type="ECO:0000256" key="2">
    <source>
        <dbReference type="ARBA" id="ARBA00012052"/>
    </source>
</evidence>
<keyword evidence="13" id="KW-1185">Reference proteome</keyword>
<evidence type="ECO:0000256" key="7">
    <source>
        <dbReference type="ARBA" id="ARBA00022840"/>
    </source>
</evidence>
<evidence type="ECO:0000259" key="11">
    <source>
        <dbReference type="Pfam" id="PF08544"/>
    </source>
</evidence>
<dbReference type="GO" id="GO:0050515">
    <property type="term" value="F:4-(cytidine 5'-diphospho)-2-C-methyl-D-erythritol kinase activity"/>
    <property type="evidence" value="ECO:0007669"/>
    <property type="project" value="UniProtKB-UniRule"/>
</dbReference>
<evidence type="ECO:0000313" key="13">
    <source>
        <dbReference type="Proteomes" id="UP000187338"/>
    </source>
</evidence>
<dbReference type="InterPro" id="IPR004424">
    <property type="entry name" value="IspE"/>
</dbReference>
<evidence type="ECO:0000256" key="6">
    <source>
        <dbReference type="ARBA" id="ARBA00022777"/>
    </source>
</evidence>
<feature type="active site" evidence="9">
    <location>
        <position position="8"/>
    </location>
</feature>
<feature type="binding site" evidence="9">
    <location>
        <begin position="90"/>
        <end position="100"/>
    </location>
    <ligand>
        <name>ATP</name>
        <dbReference type="ChEBI" id="CHEBI:30616"/>
    </ligand>
</feature>
<dbReference type="PANTHER" id="PTHR43527">
    <property type="entry name" value="4-DIPHOSPHOCYTIDYL-2-C-METHYL-D-ERYTHRITOL KINASE, CHLOROPLASTIC"/>
    <property type="match status" value="1"/>
</dbReference>
<dbReference type="InterPro" id="IPR020568">
    <property type="entry name" value="Ribosomal_Su5_D2-typ_SF"/>
</dbReference>
<dbReference type="UniPathway" id="UPA00056">
    <property type="reaction ID" value="UER00094"/>
</dbReference>